<dbReference type="Pfam" id="PF24681">
    <property type="entry name" value="Kelch_KLHDC2_KLHL20_DRC7"/>
    <property type="match status" value="1"/>
</dbReference>
<keyword evidence="6" id="KW-1185">Reference proteome</keyword>
<dbReference type="Proteomes" id="UP000093000">
    <property type="component" value="Unassembled WGS sequence"/>
</dbReference>
<reference evidence="5" key="1">
    <citation type="submission" date="2016-03" db="EMBL/GenBank/DDBJ databases">
        <title>Choanephora cucurbitarum.</title>
        <authorList>
            <person name="Min B."/>
            <person name="Park H."/>
            <person name="Park J.-H."/>
            <person name="Shin H.-D."/>
            <person name="Choi I.-G."/>
        </authorList>
    </citation>
    <scope>NUCLEOTIDE SEQUENCE [LARGE SCALE GENOMIC DNA]</scope>
    <source>
        <strain evidence="5">KUS-F28377</strain>
    </source>
</reference>
<protein>
    <submittedName>
        <fullName evidence="5">Kelch domain-containing protein 3</fullName>
    </submittedName>
</protein>
<dbReference type="Gene3D" id="2.120.10.80">
    <property type="entry name" value="Kelch-type beta propeller"/>
    <property type="match status" value="1"/>
</dbReference>
<dbReference type="PANTHER" id="PTHR46093:SF3">
    <property type="entry name" value="ACYL-COA-BINDING DOMAIN-CONTAINING PROTEIN 4"/>
    <property type="match status" value="1"/>
</dbReference>
<dbReference type="PROSITE" id="PS50097">
    <property type="entry name" value="BTB"/>
    <property type="match status" value="1"/>
</dbReference>
<evidence type="ECO:0000256" key="1">
    <source>
        <dbReference type="ARBA" id="ARBA00022441"/>
    </source>
</evidence>
<dbReference type="InParanoid" id="A0A1C7NHR3"/>
<dbReference type="STRING" id="101091.A0A1C7NHR3"/>
<name>A0A1C7NHR3_9FUNG</name>
<sequence length="580" mass="65917">MSRPSSPRTTVNTPTRDRTPSSNGIPIIHYSEPIKTTGERLASLVGASLTTVNDAIYVFGGFDQYTDEINNKLFKLDYKESCQWTQVIYTKGDPPAKRNDHSATLWNNDKLVIFGGNSEEDVYFNDIVVLDLNTMTWWHPQPHGFIPEGRIRHSATIHENKLYVAGGAFVGSSVRFADTLLTLDLTTWEWEVPIPFVTRVQHMSFVYNSRLYLFGGLREDMSRSNHLAFIDLNKTDRVTQLDISSPSAPSLAGQRFAQICGDQLIVLITVPFREATMLETATTGLWSLDLPSMQWQFKESGARYESCNWHCFSMAEHHTSFYLFGTNEEDPDEFFSMVLKVELEELGIVPVPPPQLGTDLISLLLGQQQKQNTDFAIYSLNEPQSAPIYVHRLVLYARWPHFVHLIESGMAESVSNSITMSEPKSTLESFVRYLYTDTLNDPSFTTELIADLMVMAHVYLLPRLLALSVRQLFKKMDIDHVSKIYHAATLSEQRGLQQASLQFIFRYFGAVSHTAGFRQLPISVLNQIWNDVPLDAAIVKQKHPLPHTQQELVSQYQTTVTAEDDMIENIQEDIEDDDMI</sequence>
<dbReference type="Gene3D" id="3.30.710.10">
    <property type="entry name" value="Potassium Channel Kv1.1, Chain A"/>
    <property type="match status" value="1"/>
</dbReference>
<evidence type="ECO:0000256" key="2">
    <source>
        <dbReference type="ARBA" id="ARBA00022737"/>
    </source>
</evidence>
<dbReference type="CDD" id="cd18186">
    <property type="entry name" value="BTB_POZ_ZBTB_KLHL-like"/>
    <property type="match status" value="1"/>
</dbReference>
<keyword evidence="2" id="KW-0677">Repeat</keyword>
<dbReference type="EMBL" id="LUGH01000145">
    <property type="protein sequence ID" value="OBZ88558.1"/>
    <property type="molecule type" value="Genomic_DNA"/>
</dbReference>
<dbReference type="Pfam" id="PF00651">
    <property type="entry name" value="BTB"/>
    <property type="match status" value="1"/>
</dbReference>
<evidence type="ECO:0000259" key="4">
    <source>
        <dbReference type="PROSITE" id="PS50097"/>
    </source>
</evidence>
<dbReference type="InterPro" id="IPR000210">
    <property type="entry name" value="BTB/POZ_dom"/>
</dbReference>
<feature type="compositionally biased region" description="Polar residues" evidence="3">
    <location>
        <begin position="1"/>
        <end position="24"/>
    </location>
</feature>
<dbReference type="CDD" id="cd14733">
    <property type="entry name" value="BACK"/>
    <property type="match status" value="1"/>
</dbReference>
<keyword evidence="1" id="KW-0880">Kelch repeat</keyword>
<comment type="caution">
    <text evidence="5">The sequence shown here is derived from an EMBL/GenBank/DDBJ whole genome shotgun (WGS) entry which is preliminary data.</text>
</comment>
<accession>A0A1C7NHR3</accession>
<dbReference type="OrthoDB" id="432528at2759"/>
<feature type="region of interest" description="Disordered" evidence="3">
    <location>
        <begin position="1"/>
        <end position="26"/>
    </location>
</feature>
<evidence type="ECO:0000313" key="6">
    <source>
        <dbReference type="Proteomes" id="UP000093000"/>
    </source>
</evidence>
<dbReference type="InterPro" id="IPR015915">
    <property type="entry name" value="Kelch-typ_b-propeller"/>
</dbReference>
<dbReference type="PANTHER" id="PTHR46093">
    <property type="entry name" value="ACYL-COA-BINDING DOMAIN-CONTAINING PROTEIN 5"/>
    <property type="match status" value="1"/>
</dbReference>
<proteinExistence type="predicted"/>
<gene>
    <name evidence="5" type="primary">KLHDC3_1</name>
    <name evidence="5" type="ORF">A0J61_03406</name>
</gene>
<dbReference type="SUPFAM" id="SSF117281">
    <property type="entry name" value="Kelch motif"/>
    <property type="match status" value="1"/>
</dbReference>
<evidence type="ECO:0000256" key="3">
    <source>
        <dbReference type="SAM" id="MobiDB-lite"/>
    </source>
</evidence>
<dbReference type="AlphaFoldDB" id="A0A1C7NHR3"/>
<evidence type="ECO:0000313" key="5">
    <source>
        <dbReference type="EMBL" id="OBZ88558.1"/>
    </source>
</evidence>
<dbReference type="SUPFAM" id="SSF54695">
    <property type="entry name" value="POZ domain"/>
    <property type="match status" value="1"/>
</dbReference>
<feature type="domain" description="BTB" evidence="4">
    <location>
        <begin position="373"/>
        <end position="443"/>
    </location>
</feature>
<dbReference type="InterPro" id="IPR011333">
    <property type="entry name" value="SKP1/BTB/POZ_sf"/>
</dbReference>
<organism evidence="5 6">
    <name type="scientific">Choanephora cucurbitarum</name>
    <dbReference type="NCBI Taxonomy" id="101091"/>
    <lineage>
        <taxon>Eukaryota</taxon>
        <taxon>Fungi</taxon>
        <taxon>Fungi incertae sedis</taxon>
        <taxon>Mucoromycota</taxon>
        <taxon>Mucoromycotina</taxon>
        <taxon>Mucoromycetes</taxon>
        <taxon>Mucorales</taxon>
        <taxon>Mucorineae</taxon>
        <taxon>Choanephoraceae</taxon>
        <taxon>Choanephoroideae</taxon>
        <taxon>Choanephora</taxon>
    </lineage>
</organism>